<reference evidence="1 2" key="1">
    <citation type="submission" date="2023-03" db="EMBL/GenBank/DDBJ databases">
        <title>Bacillus Genome Sequencing.</title>
        <authorList>
            <person name="Dunlap C."/>
        </authorList>
    </citation>
    <scope>NUCLEOTIDE SEQUENCE [LARGE SCALE GENOMIC DNA]</scope>
    <source>
        <strain evidence="1 2">B-4107</strain>
    </source>
</reference>
<organism evidence="1 2">
    <name type="scientific">Shouchella miscanthi</name>
    <dbReference type="NCBI Taxonomy" id="2598861"/>
    <lineage>
        <taxon>Bacteria</taxon>
        <taxon>Bacillati</taxon>
        <taxon>Bacillota</taxon>
        <taxon>Bacilli</taxon>
        <taxon>Bacillales</taxon>
        <taxon>Bacillaceae</taxon>
        <taxon>Shouchella</taxon>
    </lineage>
</organism>
<evidence type="ECO:0000313" key="1">
    <source>
        <dbReference type="EMBL" id="MED4127472.1"/>
    </source>
</evidence>
<sequence length="67" mass="7867">MREKGDDNMATHALKEHYTLNRKEAETILNAPVSKVVKPAYVKDMHLTPVERRKKAKDILHRWKNQS</sequence>
<dbReference type="EMBL" id="JAROAS010000006">
    <property type="protein sequence ID" value="MED4127472.1"/>
    <property type="molecule type" value="Genomic_DNA"/>
</dbReference>
<protein>
    <recommendedName>
        <fullName evidence="3">Integrase</fullName>
    </recommendedName>
</protein>
<gene>
    <name evidence="1" type="ORF">P5F74_04895</name>
</gene>
<comment type="caution">
    <text evidence="1">The sequence shown here is derived from an EMBL/GenBank/DDBJ whole genome shotgun (WGS) entry which is preliminary data.</text>
</comment>
<accession>A0ABU6NL38</accession>
<name>A0ABU6NL38_9BACI</name>
<proteinExistence type="predicted"/>
<dbReference type="RefSeq" id="WP_328236677.1">
    <property type="nucleotide sequence ID" value="NZ_JAROAS010000006.1"/>
</dbReference>
<evidence type="ECO:0000313" key="2">
    <source>
        <dbReference type="Proteomes" id="UP001341820"/>
    </source>
</evidence>
<dbReference type="Proteomes" id="UP001341820">
    <property type="component" value="Unassembled WGS sequence"/>
</dbReference>
<keyword evidence="2" id="KW-1185">Reference proteome</keyword>
<evidence type="ECO:0008006" key="3">
    <source>
        <dbReference type="Google" id="ProtNLM"/>
    </source>
</evidence>